<organism evidence="1 2">
    <name type="scientific">Catenulispora pinistramenti</name>
    <dbReference type="NCBI Taxonomy" id="2705254"/>
    <lineage>
        <taxon>Bacteria</taxon>
        <taxon>Bacillati</taxon>
        <taxon>Actinomycetota</taxon>
        <taxon>Actinomycetes</taxon>
        <taxon>Catenulisporales</taxon>
        <taxon>Catenulisporaceae</taxon>
        <taxon>Catenulispora</taxon>
    </lineage>
</organism>
<protein>
    <recommendedName>
        <fullName evidence="3">Ferredoxin</fullName>
    </recommendedName>
</protein>
<dbReference type="EMBL" id="JAAFYZ010000135">
    <property type="protein sequence ID" value="MBS2551348.1"/>
    <property type="molecule type" value="Genomic_DNA"/>
</dbReference>
<name>A0ABS5KZ71_9ACTN</name>
<keyword evidence="2" id="KW-1185">Reference proteome</keyword>
<dbReference type="Proteomes" id="UP000730482">
    <property type="component" value="Unassembled WGS sequence"/>
</dbReference>
<gene>
    <name evidence="1" type="ORF">KGQ19_31215</name>
</gene>
<reference evidence="1 2" key="1">
    <citation type="submission" date="2020-02" db="EMBL/GenBank/DDBJ databases">
        <title>Acidophilic actinobacteria isolated from forest soil.</title>
        <authorList>
            <person name="Golinska P."/>
        </authorList>
    </citation>
    <scope>NUCLEOTIDE SEQUENCE [LARGE SCALE GENOMIC DNA]</scope>
    <source>
        <strain evidence="1 2">NL8</strain>
    </source>
</reference>
<accession>A0ABS5KZ71</accession>
<sequence>MTDSDSGTGTGTSQRTQPAYTLIARPDEITHLVCCRDASWTRAFCGSEETEVNPAATVACAMCVERAEEMLPGCFANVPTLCPVDGNPCPDEHEIDLRIAREAE</sequence>
<proteinExistence type="predicted"/>
<comment type="caution">
    <text evidence="1">The sequence shown here is derived from an EMBL/GenBank/DDBJ whole genome shotgun (WGS) entry which is preliminary data.</text>
</comment>
<evidence type="ECO:0000313" key="2">
    <source>
        <dbReference type="Proteomes" id="UP000730482"/>
    </source>
</evidence>
<dbReference type="RefSeq" id="WP_212015769.1">
    <property type="nucleotide sequence ID" value="NZ_JAAFYZ010000135.1"/>
</dbReference>
<evidence type="ECO:0000313" key="1">
    <source>
        <dbReference type="EMBL" id="MBS2551348.1"/>
    </source>
</evidence>
<evidence type="ECO:0008006" key="3">
    <source>
        <dbReference type="Google" id="ProtNLM"/>
    </source>
</evidence>